<organism evidence="3 4">
    <name type="scientific">Armadillidium nasatum</name>
    <dbReference type="NCBI Taxonomy" id="96803"/>
    <lineage>
        <taxon>Eukaryota</taxon>
        <taxon>Metazoa</taxon>
        <taxon>Ecdysozoa</taxon>
        <taxon>Arthropoda</taxon>
        <taxon>Crustacea</taxon>
        <taxon>Multicrustacea</taxon>
        <taxon>Malacostraca</taxon>
        <taxon>Eumalacostraca</taxon>
        <taxon>Peracarida</taxon>
        <taxon>Isopoda</taxon>
        <taxon>Oniscidea</taxon>
        <taxon>Crinocheta</taxon>
        <taxon>Armadillidiidae</taxon>
        <taxon>Armadillidium</taxon>
    </lineage>
</organism>
<dbReference type="AlphaFoldDB" id="A0A5N5TBC2"/>
<keyword evidence="4" id="KW-1185">Reference proteome</keyword>
<dbReference type="InterPro" id="IPR036291">
    <property type="entry name" value="NAD(P)-bd_dom_sf"/>
</dbReference>
<dbReference type="PRINTS" id="PR00081">
    <property type="entry name" value="GDHRDH"/>
</dbReference>
<name>A0A5N5TBC2_9CRUS</name>
<keyword evidence="2" id="KW-0812">Transmembrane</keyword>
<dbReference type="Gene3D" id="3.40.50.720">
    <property type="entry name" value="NAD(P)-binding Rossmann-like Domain"/>
    <property type="match status" value="1"/>
</dbReference>
<protein>
    <submittedName>
        <fullName evidence="3">Retinol dehydrogenase 13</fullName>
    </submittedName>
</protein>
<dbReference type="OrthoDB" id="191139at2759"/>
<evidence type="ECO:0000313" key="4">
    <source>
        <dbReference type="Proteomes" id="UP000326759"/>
    </source>
</evidence>
<evidence type="ECO:0000256" key="2">
    <source>
        <dbReference type="SAM" id="Phobius"/>
    </source>
</evidence>
<proteinExistence type="predicted"/>
<gene>
    <name evidence="3" type="ORF">Anas_10181</name>
</gene>
<evidence type="ECO:0000313" key="3">
    <source>
        <dbReference type="EMBL" id="KAB7503973.1"/>
    </source>
</evidence>
<feature type="transmembrane region" description="Helical" evidence="2">
    <location>
        <begin position="12"/>
        <end position="36"/>
    </location>
</feature>
<dbReference type="PANTHER" id="PTHR43157:SF31">
    <property type="entry name" value="PHOSPHATIDYLINOSITOL-GLYCAN BIOSYNTHESIS CLASS F PROTEIN"/>
    <property type="match status" value="1"/>
</dbReference>
<dbReference type="PANTHER" id="PTHR43157">
    <property type="entry name" value="PHOSPHATIDYLINOSITOL-GLYCAN BIOSYNTHESIS CLASS F PROTEIN-RELATED"/>
    <property type="match status" value="1"/>
</dbReference>
<dbReference type="InterPro" id="IPR002347">
    <property type="entry name" value="SDR_fam"/>
</dbReference>
<dbReference type="SUPFAM" id="SSF51735">
    <property type="entry name" value="NAD(P)-binding Rossmann-fold domains"/>
    <property type="match status" value="1"/>
</dbReference>
<keyword evidence="2" id="KW-0472">Membrane</keyword>
<keyword evidence="2" id="KW-1133">Transmembrane helix</keyword>
<reference evidence="3 4" key="1">
    <citation type="journal article" date="2019" name="PLoS Biol.">
        <title>Sex chromosomes control vertical transmission of feminizing Wolbachia symbionts in an isopod.</title>
        <authorList>
            <person name="Becking T."/>
            <person name="Chebbi M.A."/>
            <person name="Giraud I."/>
            <person name="Moumen B."/>
            <person name="Laverre T."/>
            <person name="Caubet Y."/>
            <person name="Peccoud J."/>
            <person name="Gilbert C."/>
            <person name="Cordaux R."/>
        </authorList>
    </citation>
    <scope>NUCLEOTIDE SEQUENCE [LARGE SCALE GENOMIC DNA]</scope>
    <source>
        <strain evidence="3">ANa2</strain>
        <tissue evidence="3">Whole body excluding digestive tract and cuticle</tissue>
    </source>
</reference>
<evidence type="ECO:0000256" key="1">
    <source>
        <dbReference type="ARBA" id="ARBA00023002"/>
    </source>
</evidence>
<sequence length="354" mass="39774">MSHIQRNKEITIMLIEIILIICNLHILLLFIFLITFRIYNRYSLVFCKSSEQIQNKTVIITGASSGIGKESARNLSKRGGRIILACRNLEKAQNVAESGNSNVFVRKLDLTSLDSVRCFAKEILQNEKRLDILMLIAGISGTKEKQTTENGLESTMATNYFGHFLLLSLNVKIIVIVLKILGLLKRSNPSRVIVTTSTAILAISKINPKDLNFEKEKYTNFRAYSVSTLCSALMTKYLAVYFLNKGITVNCVAPGIVKTELYEKSPNPWVSKVMKAVVYFTGRSVEEGAQTHIYLAVAEDVRDVTGAFFMDCKERKGNRLMEDAGIIKKVWEASEELVQLTPQERSSRINPTNC</sequence>
<dbReference type="Pfam" id="PF13561">
    <property type="entry name" value="adh_short_C2"/>
    <property type="match status" value="1"/>
</dbReference>
<dbReference type="GO" id="GO:0016491">
    <property type="term" value="F:oxidoreductase activity"/>
    <property type="evidence" value="ECO:0007669"/>
    <property type="project" value="UniProtKB-KW"/>
</dbReference>
<dbReference type="EMBL" id="SEYY01004061">
    <property type="protein sequence ID" value="KAB7503973.1"/>
    <property type="molecule type" value="Genomic_DNA"/>
</dbReference>
<comment type="caution">
    <text evidence="3">The sequence shown here is derived from an EMBL/GenBank/DDBJ whole genome shotgun (WGS) entry which is preliminary data.</text>
</comment>
<dbReference type="Proteomes" id="UP000326759">
    <property type="component" value="Unassembled WGS sequence"/>
</dbReference>
<accession>A0A5N5TBC2</accession>
<keyword evidence="1" id="KW-0560">Oxidoreductase</keyword>